<comment type="caution">
    <text evidence="2">The sequence shown here is derived from an EMBL/GenBank/DDBJ whole genome shotgun (WGS) entry which is preliminary data.</text>
</comment>
<dbReference type="EMBL" id="QTSU01000003">
    <property type="protein sequence ID" value="RDZ26581.1"/>
    <property type="molecule type" value="Genomic_DNA"/>
</dbReference>
<feature type="chain" id="PRO_5016860999" description="Adhesin" evidence="1">
    <location>
        <begin position="23"/>
        <end position="164"/>
    </location>
</feature>
<keyword evidence="3" id="KW-1185">Reference proteome</keyword>
<organism evidence="2 3">
    <name type="scientific">Lysobacter silvisoli</name>
    <dbReference type="NCBI Taxonomy" id="2293254"/>
    <lineage>
        <taxon>Bacteria</taxon>
        <taxon>Pseudomonadati</taxon>
        <taxon>Pseudomonadota</taxon>
        <taxon>Gammaproteobacteria</taxon>
        <taxon>Lysobacterales</taxon>
        <taxon>Lysobacteraceae</taxon>
        <taxon>Lysobacter</taxon>
    </lineage>
</organism>
<dbReference type="Proteomes" id="UP000264492">
    <property type="component" value="Unassembled WGS sequence"/>
</dbReference>
<evidence type="ECO:0000313" key="3">
    <source>
        <dbReference type="Proteomes" id="UP000264492"/>
    </source>
</evidence>
<evidence type="ECO:0000256" key="1">
    <source>
        <dbReference type="SAM" id="SignalP"/>
    </source>
</evidence>
<reference evidence="2 3" key="1">
    <citation type="submission" date="2018-08" db="EMBL/GenBank/DDBJ databases">
        <title>Lysobacter sp. zong2l5, whole genome shotgun sequence.</title>
        <authorList>
            <person name="Zhang X."/>
            <person name="Feng G."/>
            <person name="Zhu H."/>
        </authorList>
    </citation>
    <scope>NUCLEOTIDE SEQUENCE [LARGE SCALE GENOMIC DNA]</scope>
    <source>
        <strain evidence="3">zong2l5</strain>
    </source>
</reference>
<evidence type="ECO:0008006" key="4">
    <source>
        <dbReference type="Google" id="ProtNLM"/>
    </source>
</evidence>
<evidence type="ECO:0000313" key="2">
    <source>
        <dbReference type="EMBL" id="RDZ26581.1"/>
    </source>
</evidence>
<keyword evidence="1" id="KW-0732">Signal</keyword>
<feature type="signal peptide" evidence="1">
    <location>
        <begin position="1"/>
        <end position="22"/>
    </location>
</feature>
<gene>
    <name evidence="2" type="ORF">DX914_16480</name>
</gene>
<sequence length="164" mass="15892">MLRAALATALTAAALLAGSARAQQASEPGADEDPNLIVARTVQPRIAYRGIPTEDNPVMVRATTFPAQIFHGTLNGTLDQLLGDGDLGQRGSAGMAVHAATQALTGPALGNNVLLGPGGSAGAPPMGPGASVGGAIGAATAGLGDLITHSVMQAVAPAANGGGK</sequence>
<dbReference type="AlphaFoldDB" id="A0A371JY41"/>
<proteinExistence type="predicted"/>
<name>A0A371JY41_9GAMM</name>
<protein>
    <recommendedName>
        <fullName evidence="4">Adhesin</fullName>
    </recommendedName>
</protein>
<accession>A0A371JY41</accession>
<dbReference type="OrthoDB" id="6025105at2"/>